<gene>
    <name evidence="2" type="ORF">RJ639_019268</name>
</gene>
<comment type="caution">
    <text evidence="2">The sequence shown here is derived from an EMBL/GenBank/DDBJ whole genome shotgun (WGS) entry which is preliminary data.</text>
</comment>
<organism evidence="2 3">
    <name type="scientific">Escallonia herrerae</name>
    <dbReference type="NCBI Taxonomy" id="1293975"/>
    <lineage>
        <taxon>Eukaryota</taxon>
        <taxon>Viridiplantae</taxon>
        <taxon>Streptophyta</taxon>
        <taxon>Embryophyta</taxon>
        <taxon>Tracheophyta</taxon>
        <taxon>Spermatophyta</taxon>
        <taxon>Magnoliopsida</taxon>
        <taxon>eudicotyledons</taxon>
        <taxon>Gunneridae</taxon>
        <taxon>Pentapetalae</taxon>
        <taxon>asterids</taxon>
        <taxon>campanulids</taxon>
        <taxon>Escalloniales</taxon>
        <taxon>Escalloniaceae</taxon>
        <taxon>Escallonia</taxon>
    </lineage>
</organism>
<accession>A0AA89AHD8</accession>
<reference evidence="2" key="1">
    <citation type="submission" date="2022-12" db="EMBL/GenBank/DDBJ databases">
        <title>Draft genome assemblies for two species of Escallonia (Escalloniales).</title>
        <authorList>
            <person name="Chanderbali A."/>
            <person name="Dervinis C."/>
            <person name="Anghel I."/>
            <person name="Soltis D."/>
            <person name="Soltis P."/>
            <person name="Zapata F."/>
        </authorList>
    </citation>
    <scope>NUCLEOTIDE SEQUENCE</scope>
    <source>
        <strain evidence="2">UCBG64.0493</strain>
        <tissue evidence="2">Leaf</tissue>
    </source>
</reference>
<proteinExistence type="predicted"/>
<dbReference type="AlphaFoldDB" id="A0AA89AHD8"/>
<evidence type="ECO:0000313" key="2">
    <source>
        <dbReference type="EMBL" id="KAK3003764.1"/>
    </source>
</evidence>
<name>A0AA89AHD8_9ASTE</name>
<dbReference type="Pfam" id="PF14223">
    <property type="entry name" value="Retrotran_gag_2"/>
    <property type="match status" value="1"/>
</dbReference>
<evidence type="ECO:0000256" key="1">
    <source>
        <dbReference type="SAM" id="MobiDB-lite"/>
    </source>
</evidence>
<dbReference type="Proteomes" id="UP001188597">
    <property type="component" value="Unassembled WGS sequence"/>
</dbReference>
<evidence type="ECO:0000313" key="3">
    <source>
        <dbReference type="Proteomes" id="UP001188597"/>
    </source>
</evidence>
<keyword evidence="3" id="KW-1185">Reference proteome</keyword>
<dbReference type="EMBL" id="JAVXUP010002364">
    <property type="protein sequence ID" value="KAK3003764.1"/>
    <property type="molecule type" value="Genomic_DNA"/>
</dbReference>
<sequence length="304" mass="33040">MELARVAAATVTSEGAAGTDDSAMAVADVAPSHSVPLVQSPGPRDFQPGTHDHEASTSKTAHLLATPPPPGNLSPSFNLRAPDYSSDSSDDALANTAVPLYMASALALLRIEWPQTTIGTLKDPYSSAVITGYLSFIESLSSTNFKKWEEQISIILEIMDLDYTLRVNGSVALTAESSTEQMAVYKKWERSNHLSLIIMKGSIMTAIRGAIPDSDNAKLYLTNIEDQFQGSSKAHATTLIIKIVTLKYNRSNDVREHILRMNDMTSQLKGLDMEISKDSNDLEYGVKMNQQPAYVANGKIVGQF</sequence>
<protein>
    <recommendedName>
        <fullName evidence="4">UBN2_2 domain-containing protein</fullName>
    </recommendedName>
</protein>
<feature type="region of interest" description="Disordered" evidence="1">
    <location>
        <begin position="1"/>
        <end position="85"/>
    </location>
</feature>
<evidence type="ECO:0008006" key="4">
    <source>
        <dbReference type="Google" id="ProtNLM"/>
    </source>
</evidence>